<dbReference type="InParanoid" id="A0A804NZU3"/>
<reference evidence="2" key="2">
    <citation type="submission" date="2019-07" db="EMBL/GenBank/DDBJ databases">
        <authorList>
            <person name="Seetharam A."/>
            <person name="Woodhouse M."/>
            <person name="Cannon E."/>
        </authorList>
    </citation>
    <scope>NUCLEOTIDE SEQUENCE [LARGE SCALE GENOMIC DNA]</scope>
    <source>
        <strain evidence="2">cv. B73</strain>
    </source>
</reference>
<accession>A0A804NZU3</accession>
<reference evidence="3" key="1">
    <citation type="journal article" date="2009" name="Science">
        <title>The B73 maize genome: complexity, diversity, and dynamics.</title>
        <authorList>
            <person name="Schnable P.S."/>
            <person name="Ware D."/>
            <person name="Fulton R.S."/>
            <person name="Stein J.C."/>
            <person name="Wei F."/>
            <person name="Pasternak S."/>
            <person name="Liang C."/>
            <person name="Zhang J."/>
            <person name="Fulton L."/>
            <person name="Graves T.A."/>
            <person name="Minx P."/>
            <person name="Reily A.D."/>
            <person name="Courtney L."/>
            <person name="Kruchowski S.S."/>
            <person name="Tomlinson C."/>
            <person name="Strong C."/>
            <person name="Delehaunty K."/>
            <person name="Fronick C."/>
            <person name="Courtney B."/>
            <person name="Rock S.M."/>
            <person name="Belter E."/>
            <person name="Du F."/>
            <person name="Kim K."/>
            <person name="Abbott R.M."/>
            <person name="Cotton M."/>
            <person name="Levy A."/>
            <person name="Marchetto P."/>
            <person name="Ochoa K."/>
            <person name="Jackson S.M."/>
            <person name="Gillam B."/>
            <person name="Chen W."/>
            <person name="Yan L."/>
            <person name="Higginbotham J."/>
            <person name="Cardenas M."/>
            <person name="Waligorski J."/>
            <person name="Applebaum E."/>
            <person name="Phelps L."/>
            <person name="Falcone J."/>
            <person name="Kanchi K."/>
            <person name="Thane T."/>
            <person name="Scimone A."/>
            <person name="Thane N."/>
            <person name="Henke J."/>
            <person name="Wang T."/>
            <person name="Ruppert J."/>
            <person name="Shah N."/>
            <person name="Rotter K."/>
            <person name="Hodges J."/>
            <person name="Ingenthron E."/>
            <person name="Cordes M."/>
            <person name="Kohlberg S."/>
            <person name="Sgro J."/>
            <person name="Delgado B."/>
            <person name="Mead K."/>
            <person name="Chinwalla A."/>
            <person name="Leonard S."/>
            <person name="Crouse K."/>
            <person name="Collura K."/>
            <person name="Kudrna D."/>
            <person name="Currie J."/>
            <person name="He R."/>
            <person name="Angelova A."/>
            <person name="Rajasekar S."/>
            <person name="Mueller T."/>
            <person name="Lomeli R."/>
            <person name="Scara G."/>
            <person name="Ko A."/>
            <person name="Delaney K."/>
            <person name="Wissotski M."/>
            <person name="Lopez G."/>
            <person name="Campos D."/>
            <person name="Braidotti M."/>
            <person name="Ashley E."/>
            <person name="Golser W."/>
            <person name="Kim H."/>
            <person name="Lee S."/>
            <person name="Lin J."/>
            <person name="Dujmic Z."/>
            <person name="Kim W."/>
            <person name="Talag J."/>
            <person name="Zuccolo A."/>
            <person name="Fan C."/>
            <person name="Sebastian A."/>
            <person name="Kramer M."/>
            <person name="Spiegel L."/>
            <person name="Nascimento L."/>
            <person name="Zutavern T."/>
            <person name="Miller B."/>
            <person name="Ambroise C."/>
            <person name="Muller S."/>
            <person name="Spooner W."/>
            <person name="Narechania A."/>
            <person name="Ren L."/>
            <person name="Wei S."/>
            <person name="Kumari S."/>
            <person name="Faga B."/>
            <person name="Levy M.J."/>
            <person name="McMahan L."/>
            <person name="Van Buren P."/>
            <person name="Vaughn M.W."/>
            <person name="Ying K."/>
            <person name="Yeh C.-T."/>
            <person name="Emrich S.J."/>
            <person name="Jia Y."/>
            <person name="Kalyanaraman A."/>
            <person name="Hsia A.-P."/>
            <person name="Barbazuk W.B."/>
            <person name="Baucom R.S."/>
            <person name="Brutnell T.P."/>
            <person name="Carpita N.C."/>
            <person name="Chaparro C."/>
            <person name="Chia J.-M."/>
            <person name="Deragon J.-M."/>
            <person name="Estill J.C."/>
            <person name="Fu Y."/>
            <person name="Jeddeloh J.A."/>
            <person name="Han Y."/>
            <person name="Lee H."/>
            <person name="Li P."/>
            <person name="Lisch D.R."/>
            <person name="Liu S."/>
            <person name="Liu Z."/>
            <person name="Nagel D.H."/>
            <person name="McCann M.C."/>
            <person name="SanMiguel P."/>
            <person name="Myers A.M."/>
            <person name="Nettleton D."/>
            <person name="Nguyen J."/>
            <person name="Penning B.W."/>
            <person name="Ponnala L."/>
            <person name="Schneider K.L."/>
            <person name="Schwartz D.C."/>
            <person name="Sharma A."/>
            <person name="Soderlund C."/>
            <person name="Springer N.M."/>
            <person name="Sun Q."/>
            <person name="Wang H."/>
            <person name="Waterman M."/>
            <person name="Westerman R."/>
            <person name="Wolfgruber T.K."/>
            <person name="Yang L."/>
            <person name="Yu Y."/>
            <person name="Zhang L."/>
            <person name="Zhou S."/>
            <person name="Zhu Q."/>
            <person name="Bennetzen J.L."/>
            <person name="Dawe R.K."/>
            <person name="Jiang J."/>
            <person name="Jiang N."/>
            <person name="Presting G.G."/>
            <person name="Wessler S.R."/>
            <person name="Aluru S."/>
            <person name="Martienssen R.A."/>
            <person name="Clifton S.W."/>
            <person name="McCombie W.R."/>
            <person name="Wing R.A."/>
            <person name="Wilson R.K."/>
        </authorList>
    </citation>
    <scope>NUCLEOTIDE SEQUENCE [LARGE SCALE GENOMIC DNA]</scope>
    <source>
        <strain evidence="3">cv. B73</strain>
    </source>
</reference>
<protein>
    <submittedName>
        <fullName evidence="2">Uncharacterized protein</fullName>
    </submittedName>
</protein>
<feature type="region of interest" description="Disordered" evidence="1">
    <location>
        <begin position="188"/>
        <end position="227"/>
    </location>
</feature>
<evidence type="ECO:0000256" key="1">
    <source>
        <dbReference type="SAM" id="MobiDB-lite"/>
    </source>
</evidence>
<dbReference type="Gramene" id="Zm00001eb198570_T001">
    <property type="protein sequence ID" value="Zm00001eb198570_P001"/>
    <property type="gene ID" value="Zm00001eb198570"/>
</dbReference>
<feature type="compositionally biased region" description="Basic residues" evidence="1">
    <location>
        <begin position="50"/>
        <end position="70"/>
    </location>
</feature>
<dbReference type="AlphaFoldDB" id="A0A804NZU3"/>
<dbReference type="EnsemblPlants" id="Zm00001eb198570_T001">
    <property type="protein sequence ID" value="Zm00001eb198570_P001"/>
    <property type="gene ID" value="Zm00001eb198570"/>
</dbReference>
<name>A0A804NZU3_MAIZE</name>
<organism evidence="2 3">
    <name type="scientific">Zea mays</name>
    <name type="common">Maize</name>
    <dbReference type="NCBI Taxonomy" id="4577"/>
    <lineage>
        <taxon>Eukaryota</taxon>
        <taxon>Viridiplantae</taxon>
        <taxon>Streptophyta</taxon>
        <taxon>Embryophyta</taxon>
        <taxon>Tracheophyta</taxon>
        <taxon>Spermatophyta</taxon>
        <taxon>Magnoliopsida</taxon>
        <taxon>Liliopsida</taxon>
        <taxon>Poales</taxon>
        <taxon>Poaceae</taxon>
        <taxon>PACMAD clade</taxon>
        <taxon>Panicoideae</taxon>
        <taxon>Andropogonodae</taxon>
        <taxon>Andropogoneae</taxon>
        <taxon>Tripsacinae</taxon>
        <taxon>Zea</taxon>
    </lineage>
</organism>
<reference evidence="2" key="3">
    <citation type="submission" date="2021-05" db="UniProtKB">
        <authorList>
            <consortium name="EnsemblPlants"/>
        </authorList>
    </citation>
    <scope>IDENTIFICATION</scope>
    <source>
        <strain evidence="2">cv. B73</strain>
    </source>
</reference>
<feature type="compositionally biased region" description="Basic and acidic residues" evidence="1">
    <location>
        <begin position="20"/>
        <end position="33"/>
    </location>
</feature>
<keyword evidence="3" id="KW-1185">Reference proteome</keyword>
<evidence type="ECO:0000313" key="2">
    <source>
        <dbReference type="EnsemblPlants" id="Zm00001eb198570_P001"/>
    </source>
</evidence>
<proteinExistence type="predicted"/>
<dbReference type="Proteomes" id="UP000007305">
    <property type="component" value="Chromosome 4"/>
</dbReference>
<evidence type="ECO:0000313" key="3">
    <source>
        <dbReference type="Proteomes" id="UP000007305"/>
    </source>
</evidence>
<feature type="region of interest" description="Disordered" evidence="1">
    <location>
        <begin position="1"/>
        <end position="74"/>
    </location>
</feature>
<sequence>MHTMAKVPAQPSRADGQAHMWREERGPGAHGPDRQAGAWSPLEELPLQPRGRRGGARHWGRRRRRRRHRRQEVERVPARRRLGLRRRRRRRGGRRRLELPPLLVLRARREVRWPPCPVAAGRRRLVLGADGVQRLHVPLHTPLLRPPLRLGVPVGGDGVQLHQLAHQRLRQRRHVRVHDLAALARDRLQRRHLPIERQTRQSDQPTHQPTRPAGRSGGDDGRMNTHLGGELVDVEGDAGDGLGGALGLAGPALLQEALGLGGGVLQHHHLGPVLDAGHVQERLGVPLLVLVHHLLVVRVQARLLRHQLLQLACVRSFMTSPALHSVCIA</sequence>